<name>A0ABR8CH13_9CYAN</name>
<evidence type="ECO:0000313" key="2">
    <source>
        <dbReference type="Proteomes" id="UP000618445"/>
    </source>
</evidence>
<dbReference type="EMBL" id="JACJQY010000084">
    <property type="protein sequence ID" value="MBD2320037.1"/>
    <property type="molecule type" value="Genomic_DNA"/>
</dbReference>
<proteinExistence type="predicted"/>
<dbReference type="PANTHER" id="PTHR33293:SF1">
    <property type="entry name" value="INSERTION ELEMENT IS1 1 PROTEIN INSB-RELATED"/>
    <property type="match status" value="1"/>
</dbReference>
<dbReference type="PANTHER" id="PTHR33293">
    <property type="entry name" value="INSERTION ELEMENT IS1 1 PROTEIN INSB-RELATED"/>
    <property type="match status" value="1"/>
</dbReference>
<evidence type="ECO:0000313" key="1">
    <source>
        <dbReference type="EMBL" id="MBD2320037.1"/>
    </source>
</evidence>
<protein>
    <submittedName>
        <fullName evidence="1">IS1 family transposase</fullName>
    </submittedName>
</protein>
<comment type="caution">
    <text evidence="1">The sequence shown here is derived from an EMBL/GenBank/DDBJ whole genome shotgun (WGS) entry which is preliminary data.</text>
</comment>
<dbReference type="InterPro" id="IPR051354">
    <property type="entry name" value="Transposase_27_IS1"/>
</dbReference>
<reference evidence="1 2" key="1">
    <citation type="journal article" date="2020" name="ISME J.">
        <title>Comparative genomics reveals insights into cyanobacterial evolution and habitat adaptation.</title>
        <authorList>
            <person name="Chen M.Y."/>
            <person name="Teng W.K."/>
            <person name="Zhao L."/>
            <person name="Hu C.X."/>
            <person name="Zhou Y.K."/>
            <person name="Han B.P."/>
            <person name="Song L.R."/>
            <person name="Shu W.S."/>
        </authorList>
    </citation>
    <scope>NUCLEOTIDE SEQUENCE [LARGE SCALE GENOMIC DNA]</scope>
    <source>
        <strain evidence="1 2">FACHB-1050</strain>
    </source>
</reference>
<accession>A0ABR8CH13</accession>
<dbReference type="Proteomes" id="UP000618445">
    <property type="component" value="Unassembled WGS sequence"/>
</dbReference>
<gene>
    <name evidence="1" type="ORF">H6G05_24790</name>
</gene>
<organism evidence="1 2">
    <name type="scientific">Phormidium tenue FACHB-1050</name>
    <dbReference type="NCBI Taxonomy" id="2692857"/>
    <lineage>
        <taxon>Bacteria</taxon>
        <taxon>Bacillati</taxon>
        <taxon>Cyanobacteriota</taxon>
        <taxon>Cyanophyceae</taxon>
        <taxon>Oscillatoriophycideae</taxon>
        <taxon>Oscillatoriales</taxon>
        <taxon>Oscillatoriaceae</taxon>
        <taxon>Phormidium</taxon>
    </lineage>
</organism>
<keyword evidence="2" id="KW-1185">Reference proteome</keyword>
<sequence length="133" mass="15013">MECPHCQSQKIIKNGKHHHQDGKAVQNYLCKRCGKRFSERTGTPMSRLRTPASVVSLAMKMRSEGMGIRASGRVLEKSHVSIMRWEQKLAEHSQQWSPYAPAADITIEGDEVYTRVGENLSPLGVKRLDSDIH</sequence>